<keyword evidence="1" id="KW-1185">Reference proteome</keyword>
<protein>
    <submittedName>
        <fullName evidence="2">Uncharacterized protein LOC142162248</fullName>
    </submittedName>
</protein>
<evidence type="ECO:0000313" key="2">
    <source>
        <dbReference type="RefSeq" id="XP_075074678.1"/>
    </source>
</evidence>
<evidence type="ECO:0000313" key="1">
    <source>
        <dbReference type="Proteomes" id="UP000790787"/>
    </source>
</evidence>
<organism evidence="1 2">
    <name type="scientific">Nicotiana tabacum</name>
    <name type="common">Common tobacco</name>
    <dbReference type="NCBI Taxonomy" id="4097"/>
    <lineage>
        <taxon>Eukaryota</taxon>
        <taxon>Viridiplantae</taxon>
        <taxon>Streptophyta</taxon>
        <taxon>Embryophyta</taxon>
        <taxon>Tracheophyta</taxon>
        <taxon>Spermatophyta</taxon>
        <taxon>Magnoliopsida</taxon>
        <taxon>eudicotyledons</taxon>
        <taxon>Gunneridae</taxon>
        <taxon>Pentapetalae</taxon>
        <taxon>asterids</taxon>
        <taxon>lamiids</taxon>
        <taxon>Solanales</taxon>
        <taxon>Solanaceae</taxon>
        <taxon>Nicotianoideae</taxon>
        <taxon>Nicotianeae</taxon>
        <taxon>Nicotiana</taxon>
    </lineage>
</organism>
<dbReference type="Proteomes" id="UP000790787">
    <property type="component" value="Chromosome 1"/>
</dbReference>
<name>A0AC58RPP4_TOBAC</name>
<gene>
    <name evidence="2" type="primary">LOC142162248</name>
</gene>
<dbReference type="RefSeq" id="XP_075074678.1">
    <property type="nucleotide sequence ID" value="XM_075218577.1"/>
</dbReference>
<reference evidence="2" key="2">
    <citation type="submission" date="2025-08" db="UniProtKB">
        <authorList>
            <consortium name="RefSeq"/>
        </authorList>
    </citation>
    <scope>IDENTIFICATION</scope>
    <source>
        <tissue evidence="2">Leaf</tissue>
    </source>
</reference>
<sequence length="367" mass="41577">MFPFCYSYFFCSFLFPISSTFLCSLSGPYAFSSHVPSSSPFPHASPTSDVCSPSISPLHSPLQPFHPDMSSPSSIPPHSPTLRKSYRQSTAHFYLKDYVCQLPLFSGSSSLPPVEIKPFSYSQTALVLAWQDAMRKEFDALDANHIWDIVTLPSSKKPIGCKWVYKIKYKADGSVERCSWQPGPISSLCGWHHHYWDDTAEYSTLKQFLDAQFKIKDLGCLHYFLGIEVSTFPGRQFDYTFVSPVVCPLELNCKLHADAGDLLLFPDQYRSLKSKKQPVVSLSSAEAKYRALSKVVAELTWFSRLLSDFGLTVSLPIFIFCDNQVASYIARNLVFHERTKHIEVDCHFIRTKFHDGLIHLSHVPTSQ</sequence>
<reference evidence="1" key="1">
    <citation type="journal article" date="2014" name="Nat. Commun.">
        <title>The tobacco genome sequence and its comparison with those of tomato and potato.</title>
        <authorList>
            <person name="Sierro N."/>
            <person name="Battey J.N."/>
            <person name="Ouadi S."/>
            <person name="Bakaher N."/>
            <person name="Bovet L."/>
            <person name="Willig A."/>
            <person name="Goepfert S."/>
            <person name="Peitsch M.C."/>
            <person name="Ivanov N.V."/>
        </authorList>
    </citation>
    <scope>NUCLEOTIDE SEQUENCE [LARGE SCALE GENOMIC DNA]</scope>
</reference>
<proteinExistence type="predicted"/>
<accession>A0AC58RPP4</accession>